<reference evidence="2 3" key="1">
    <citation type="submission" date="2024-09" db="EMBL/GenBank/DDBJ databases">
        <title>Rethinking Asexuality: The Enigmatic Case of Functional Sexual Genes in Lepraria (Stereocaulaceae).</title>
        <authorList>
            <person name="Doellman M."/>
            <person name="Sun Y."/>
            <person name="Barcenas-Pena A."/>
            <person name="Lumbsch H.T."/>
            <person name="Grewe F."/>
        </authorList>
    </citation>
    <scope>NUCLEOTIDE SEQUENCE [LARGE SCALE GENOMIC DNA]</scope>
    <source>
        <strain evidence="2 3">Grewe 0041</strain>
    </source>
</reference>
<dbReference type="Proteomes" id="UP001590951">
    <property type="component" value="Unassembled WGS sequence"/>
</dbReference>
<gene>
    <name evidence="2" type="ORF">ABVK25_000994</name>
</gene>
<accession>A0ABR4BRF6</accession>
<evidence type="ECO:0000256" key="1">
    <source>
        <dbReference type="SAM" id="MobiDB-lite"/>
    </source>
</evidence>
<proteinExistence type="predicted"/>
<dbReference type="EMBL" id="JBHFEH010000001">
    <property type="protein sequence ID" value="KAL2059701.1"/>
    <property type="molecule type" value="Genomic_DNA"/>
</dbReference>
<comment type="caution">
    <text evidence="2">The sequence shown here is derived from an EMBL/GenBank/DDBJ whole genome shotgun (WGS) entry which is preliminary data.</text>
</comment>
<organism evidence="2 3">
    <name type="scientific">Lepraria finkii</name>
    <dbReference type="NCBI Taxonomy" id="1340010"/>
    <lineage>
        <taxon>Eukaryota</taxon>
        <taxon>Fungi</taxon>
        <taxon>Dikarya</taxon>
        <taxon>Ascomycota</taxon>
        <taxon>Pezizomycotina</taxon>
        <taxon>Lecanoromycetes</taxon>
        <taxon>OSLEUM clade</taxon>
        <taxon>Lecanoromycetidae</taxon>
        <taxon>Lecanorales</taxon>
        <taxon>Lecanorineae</taxon>
        <taxon>Stereocaulaceae</taxon>
        <taxon>Lepraria</taxon>
    </lineage>
</organism>
<evidence type="ECO:0000313" key="2">
    <source>
        <dbReference type="EMBL" id="KAL2059701.1"/>
    </source>
</evidence>
<name>A0ABR4BRF6_9LECA</name>
<keyword evidence="3" id="KW-1185">Reference proteome</keyword>
<feature type="compositionally biased region" description="Polar residues" evidence="1">
    <location>
        <begin position="153"/>
        <end position="165"/>
    </location>
</feature>
<sequence>MGVMATQAPQRQHRCMEIVLVWEDYGHRQKLNFMPGDCEYPDFLDHTHHKKELVPVDATWAPYPVCNDTATPQLHERITELDTKLTQHVTEEGFQEWQARHPGASTHPWRSIEPASTREDLQQRVLNLESLLSCGFGLSAFNEDTPRAPGSPAGSTTPTQPAPNQTFRYSILRGQTGIRREFFPGVNWETNRLSRKETAKRRGWLRRIYPQGLPIKKDG</sequence>
<evidence type="ECO:0000313" key="3">
    <source>
        <dbReference type="Proteomes" id="UP001590951"/>
    </source>
</evidence>
<protein>
    <submittedName>
        <fullName evidence="2">Uncharacterized protein</fullName>
    </submittedName>
</protein>
<feature type="region of interest" description="Disordered" evidence="1">
    <location>
        <begin position="142"/>
        <end position="165"/>
    </location>
</feature>